<evidence type="ECO:0000313" key="3">
    <source>
        <dbReference type="EMBL" id="GGI62973.1"/>
    </source>
</evidence>
<name>A0ABQ2C3K4_9LACO</name>
<dbReference type="Proteomes" id="UP000603295">
    <property type="component" value="Unassembled WGS sequence"/>
</dbReference>
<keyword evidence="4" id="KW-1185">Reference proteome</keyword>
<evidence type="ECO:0000313" key="4">
    <source>
        <dbReference type="Proteomes" id="UP000603295"/>
    </source>
</evidence>
<gene>
    <name evidence="3" type="ORF">GCM10011459_08070</name>
</gene>
<evidence type="ECO:0000256" key="1">
    <source>
        <dbReference type="ARBA" id="ARBA00022747"/>
    </source>
</evidence>
<sequence length="108" mass="12589">MIGGGPFKSNDSVNKGIPWLKIVNVGVDGISWNTEAYLPEYFWNDYPKYQLKRGNYVVALTRPILEHRLKISKLDRNALLNQRVAKLTTSENLEYIVHLLERKKWCLK</sequence>
<comment type="caution">
    <text evidence="3">The sequence shown here is derived from an EMBL/GenBank/DDBJ whole genome shotgun (WGS) entry which is preliminary data.</text>
</comment>
<keyword evidence="2" id="KW-0238">DNA-binding</keyword>
<reference evidence="4" key="1">
    <citation type="journal article" date="2019" name="Int. J. Syst. Evol. Microbiol.">
        <title>The Global Catalogue of Microorganisms (GCM) 10K type strain sequencing project: providing services to taxonomists for standard genome sequencing and annotation.</title>
        <authorList>
            <consortium name="The Broad Institute Genomics Platform"/>
            <consortium name="The Broad Institute Genome Sequencing Center for Infectious Disease"/>
            <person name="Wu L."/>
            <person name="Ma J."/>
        </authorList>
    </citation>
    <scope>NUCLEOTIDE SEQUENCE [LARGE SCALE GENOMIC DNA]</scope>
    <source>
        <strain evidence="4">CCM 8609</strain>
    </source>
</reference>
<evidence type="ECO:0000256" key="2">
    <source>
        <dbReference type="ARBA" id="ARBA00023125"/>
    </source>
</evidence>
<proteinExistence type="predicted"/>
<dbReference type="InterPro" id="IPR044946">
    <property type="entry name" value="Restrct_endonuc_typeI_TRD_sf"/>
</dbReference>
<accession>A0ABQ2C3K4</accession>
<keyword evidence="1" id="KW-0680">Restriction system</keyword>
<dbReference type="RefSeq" id="WP_188357761.1">
    <property type="nucleotide sequence ID" value="NZ_BMDS01000002.1"/>
</dbReference>
<dbReference type="EMBL" id="BMDS01000002">
    <property type="protein sequence ID" value="GGI62973.1"/>
    <property type="molecule type" value="Genomic_DNA"/>
</dbReference>
<dbReference type="SUPFAM" id="SSF116734">
    <property type="entry name" value="DNA methylase specificity domain"/>
    <property type="match status" value="1"/>
</dbReference>
<organism evidence="3 4">
    <name type="scientific">Limosilactobacillus caviae</name>
    <dbReference type="NCBI Taxonomy" id="1769424"/>
    <lineage>
        <taxon>Bacteria</taxon>
        <taxon>Bacillati</taxon>
        <taxon>Bacillota</taxon>
        <taxon>Bacilli</taxon>
        <taxon>Lactobacillales</taxon>
        <taxon>Lactobacillaceae</taxon>
        <taxon>Limosilactobacillus</taxon>
    </lineage>
</organism>
<protein>
    <submittedName>
        <fullName evidence="3">Uncharacterized protein</fullName>
    </submittedName>
</protein>
<dbReference type="Gene3D" id="3.90.220.20">
    <property type="entry name" value="DNA methylase specificity domains"/>
    <property type="match status" value="1"/>
</dbReference>